<dbReference type="GO" id="GO:0016020">
    <property type="term" value="C:membrane"/>
    <property type="evidence" value="ECO:0007669"/>
    <property type="project" value="TreeGrafter"/>
</dbReference>
<feature type="transmembrane region" description="Helical" evidence="3">
    <location>
        <begin position="196"/>
        <end position="219"/>
    </location>
</feature>
<dbReference type="Proteomes" id="UP000476064">
    <property type="component" value="Chromosome"/>
</dbReference>
<evidence type="ECO:0000313" key="5">
    <source>
        <dbReference type="EMBL" id="QHT59909.1"/>
    </source>
</evidence>
<evidence type="ECO:0000313" key="6">
    <source>
        <dbReference type="Proteomes" id="UP000476064"/>
    </source>
</evidence>
<dbReference type="PANTHER" id="PTHR23028:SF131">
    <property type="entry name" value="BLR2367 PROTEIN"/>
    <property type="match status" value="1"/>
</dbReference>
<name>A0A6C0FY64_9BACL</name>
<keyword evidence="6" id="KW-1185">Reference proteome</keyword>
<dbReference type="InterPro" id="IPR002656">
    <property type="entry name" value="Acyl_transf_3_dom"/>
</dbReference>
<reference evidence="5 6" key="1">
    <citation type="submission" date="2020-01" db="EMBL/GenBank/DDBJ databases">
        <title>Paenibacillus sp. nov., isolated from tomato rhizosphere.</title>
        <authorList>
            <person name="Weon H.-Y."/>
            <person name="Lee S.A."/>
        </authorList>
    </citation>
    <scope>NUCLEOTIDE SEQUENCE [LARGE SCALE GENOMIC DNA]</scope>
    <source>
        <strain evidence="5 6">12200R-189</strain>
    </source>
</reference>
<dbReference type="KEGG" id="plyc:GXP70_08055"/>
<feature type="transmembrane region" description="Helical" evidence="3">
    <location>
        <begin position="50"/>
        <end position="70"/>
    </location>
</feature>
<feature type="domain" description="Acyltransferase 3" evidence="4">
    <location>
        <begin position="18"/>
        <end position="337"/>
    </location>
</feature>
<keyword evidence="5" id="KW-0808">Transferase</keyword>
<dbReference type="AlphaFoldDB" id="A0A6C0FY64"/>
<dbReference type="EMBL" id="CP048209">
    <property type="protein sequence ID" value="QHT59909.1"/>
    <property type="molecule type" value="Genomic_DNA"/>
</dbReference>
<proteinExistence type="inferred from homology"/>
<feature type="transmembrane region" description="Helical" evidence="3">
    <location>
        <begin position="91"/>
        <end position="112"/>
    </location>
</feature>
<dbReference type="GO" id="GO:0000271">
    <property type="term" value="P:polysaccharide biosynthetic process"/>
    <property type="evidence" value="ECO:0007669"/>
    <property type="project" value="TreeGrafter"/>
</dbReference>
<feature type="transmembrane region" description="Helical" evidence="3">
    <location>
        <begin position="169"/>
        <end position="190"/>
    </location>
</feature>
<evidence type="ECO:0000256" key="3">
    <source>
        <dbReference type="SAM" id="Phobius"/>
    </source>
</evidence>
<keyword evidence="3" id="KW-0812">Transmembrane</keyword>
<evidence type="ECO:0000259" key="4">
    <source>
        <dbReference type="Pfam" id="PF01757"/>
    </source>
</evidence>
<dbReference type="PANTHER" id="PTHR23028">
    <property type="entry name" value="ACETYLTRANSFERASE"/>
    <property type="match status" value="1"/>
</dbReference>
<gene>
    <name evidence="5" type="ORF">GXP70_08055</name>
</gene>
<dbReference type="RefSeq" id="WP_162355975.1">
    <property type="nucleotide sequence ID" value="NZ_CP048209.1"/>
</dbReference>
<feature type="transmembrane region" description="Helical" evidence="3">
    <location>
        <begin position="320"/>
        <end position="342"/>
    </location>
</feature>
<keyword evidence="5" id="KW-0012">Acyltransferase</keyword>
<comment type="subcellular location">
    <subcellularLocation>
        <location evidence="1">Membrane</location>
    </subcellularLocation>
</comment>
<feature type="transmembrane region" description="Helical" evidence="3">
    <location>
        <begin position="226"/>
        <end position="246"/>
    </location>
</feature>
<feature type="transmembrane region" description="Helical" evidence="3">
    <location>
        <begin position="140"/>
        <end position="162"/>
    </location>
</feature>
<sequence length="368" mass="42159">MLRSLAEKNRVNQQLFLLQVLRGVAAISVALSHGTHLFEDDYHFELFGGIFNLGSWGVDLFFVLSGFIIFHVHQNDIGNRQKLKGFITKRFLRIFPIYWIVTLLVLPLLFIAPSLSEQTSRGIGFILMSIILFPQEVHPIIGVAWTLTYELFFYAMFSLLILLPKKWSFPIIVSWIAAIIGFFIIGNWVNLDSLNYYLRFVFNPLCLEFIFGAMIAYFCGKFKQKIAMFAPIFLVIGLLGFTATWIISFKQIYVPHRVLSWGVFSAFLILGCVLIEGIRKFKVPRVLTYLGDASYSIYLIHVFSLSVFNKMNNIVFSRFSLIQGIMIVFLTIVTGCLCYTIVERPTLKFLRNRSKAATKSQPLVKGSF</sequence>
<keyword evidence="3" id="KW-1133">Transmembrane helix</keyword>
<evidence type="ECO:0000256" key="1">
    <source>
        <dbReference type="ARBA" id="ARBA00004370"/>
    </source>
</evidence>
<feature type="transmembrane region" description="Helical" evidence="3">
    <location>
        <begin position="287"/>
        <end position="308"/>
    </location>
</feature>
<dbReference type="GO" id="GO:0016747">
    <property type="term" value="F:acyltransferase activity, transferring groups other than amino-acyl groups"/>
    <property type="evidence" value="ECO:0007669"/>
    <property type="project" value="InterPro"/>
</dbReference>
<keyword evidence="3" id="KW-0472">Membrane</keyword>
<evidence type="ECO:0000256" key="2">
    <source>
        <dbReference type="ARBA" id="ARBA00007400"/>
    </source>
</evidence>
<feature type="transmembrane region" description="Helical" evidence="3">
    <location>
        <begin position="258"/>
        <end position="275"/>
    </location>
</feature>
<dbReference type="InterPro" id="IPR050879">
    <property type="entry name" value="Acyltransferase_3"/>
</dbReference>
<comment type="similarity">
    <text evidence="2">Belongs to the acyltransferase 3 family.</text>
</comment>
<protein>
    <submittedName>
        <fullName evidence="5">Acyltransferase</fullName>
    </submittedName>
</protein>
<organism evidence="5 6">
    <name type="scientific">Paenibacillus lycopersici</name>
    <dbReference type="NCBI Taxonomy" id="2704462"/>
    <lineage>
        <taxon>Bacteria</taxon>
        <taxon>Bacillati</taxon>
        <taxon>Bacillota</taxon>
        <taxon>Bacilli</taxon>
        <taxon>Bacillales</taxon>
        <taxon>Paenibacillaceae</taxon>
        <taxon>Paenibacillus</taxon>
    </lineage>
</organism>
<accession>A0A6C0FY64</accession>
<dbReference type="Pfam" id="PF01757">
    <property type="entry name" value="Acyl_transf_3"/>
    <property type="match status" value="1"/>
</dbReference>